<evidence type="ECO:0000256" key="1">
    <source>
        <dbReference type="SAM" id="MobiDB-lite"/>
    </source>
</evidence>
<feature type="region of interest" description="Disordered" evidence="1">
    <location>
        <begin position="1"/>
        <end position="20"/>
    </location>
</feature>
<organism evidence="2 3">
    <name type="scientific">Actinoplanes hulinensis</name>
    <dbReference type="NCBI Taxonomy" id="1144547"/>
    <lineage>
        <taxon>Bacteria</taxon>
        <taxon>Bacillati</taxon>
        <taxon>Actinomycetota</taxon>
        <taxon>Actinomycetes</taxon>
        <taxon>Micromonosporales</taxon>
        <taxon>Micromonosporaceae</taxon>
        <taxon>Actinoplanes</taxon>
    </lineage>
</organism>
<keyword evidence="3" id="KW-1185">Reference proteome</keyword>
<dbReference type="InterPro" id="IPR011047">
    <property type="entry name" value="Quinoprotein_ADH-like_sf"/>
</dbReference>
<dbReference type="EMBL" id="JAHXZI010000012">
    <property type="protein sequence ID" value="MBW6436765.1"/>
    <property type="molecule type" value="Genomic_DNA"/>
</dbReference>
<evidence type="ECO:0000313" key="3">
    <source>
        <dbReference type="Proteomes" id="UP001519863"/>
    </source>
</evidence>
<name>A0ABS7B6V0_9ACTN</name>
<protein>
    <submittedName>
        <fullName evidence="2">PQQ-like beta-propeller repeat protein</fullName>
    </submittedName>
</protein>
<dbReference type="Gene3D" id="2.130.10.10">
    <property type="entry name" value="YVTN repeat-like/Quinoprotein amine dehydrogenase"/>
    <property type="match status" value="1"/>
</dbReference>
<sequence>MIIDLDVPGPSAEPARRSRHRSRGLPLMLAATLLVLLGGSTVPSKDLAPLVADLGPGNLTWLLTDRMIYSVTGRPGEDVLDVTARPVDGEVLWTRPLGGVGTMPVLHEFGPHLAVEFPDERILLLDARTGQIRRADDGARVAGDRILLRQKGRIGLLDPVTARPVWWREVDGWPIAVTGGDGQVRVVNLGGTGAVYDRDTGATVRTAANLGVQGAVYTTAVSGDWMFLFTGNSMTVVRMRDLKRLWTAQLIGPTAAEPCGDAFCVTGATGVTAVSQRTGSIIWIGTRWRWSGGFASGEDGRIVRLDPATGEVEADLGQARPAGTMLVREGGVVTDAVTGRLRGVVDITVPSHCASTASHLACQDDKTTKVWRLP</sequence>
<proteinExistence type="predicted"/>
<accession>A0ABS7B6V0</accession>
<dbReference type="InterPro" id="IPR015943">
    <property type="entry name" value="WD40/YVTN_repeat-like_dom_sf"/>
</dbReference>
<dbReference type="Proteomes" id="UP001519863">
    <property type="component" value="Unassembled WGS sequence"/>
</dbReference>
<dbReference type="SUPFAM" id="SSF50998">
    <property type="entry name" value="Quinoprotein alcohol dehydrogenase-like"/>
    <property type="match status" value="1"/>
</dbReference>
<reference evidence="2 3" key="1">
    <citation type="journal article" date="2013" name="Antonie Van Leeuwenhoek">
        <title>Actinoplanes hulinensis sp. nov., a novel actinomycete isolated from soybean root (Glycine max (L.) Merr).</title>
        <authorList>
            <person name="Shen Y."/>
            <person name="Liu C."/>
            <person name="Wang X."/>
            <person name="Zhao J."/>
            <person name="Jia F."/>
            <person name="Zhang Y."/>
            <person name="Wang L."/>
            <person name="Yang D."/>
            <person name="Xiang W."/>
        </authorList>
    </citation>
    <scope>NUCLEOTIDE SEQUENCE [LARGE SCALE GENOMIC DNA]</scope>
    <source>
        <strain evidence="2 3">NEAU-M9</strain>
    </source>
</reference>
<comment type="caution">
    <text evidence="2">The sequence shown here is derived from an EMBL/GenBank/DDBJ whole genome shotgun (WGS) entry which is preliminary data.</text>
</comment>
<gene>
    <name evidence="2" type="ORF">KZ829_23770</name>
</gene>
<evidence type="ECO:0000313" key="2">
    <source>
        <dbReference type="EMBL" id="MBW6436765.1"/>
    </source>
</evidence>
<dbReference type="RefSeq" id="WP_220146121.1">
    <property type="nucleotide sequence ID" value="NZ_JAHXZI010000012.1"/>
</dbReference>